<reference evidence="2" key="1">
    <citation type="submission" date="2020-11" db="EMBL/GenBank/DDBJ databases">
        <authorList>
            <consortium name="DOE Joint Genome Institute"/>
            <person name="Ahrendt S."/>
            <person name="Riley R."/>
            <person name="Andreopoulos W."/>
            <person name="Labutti K."/>
            <person name="Pangilinan J."/>
            <person name="Ruiz-Duenas F.J."/>
            <person name="Barrasa J.M."/>
            <person name="Sanchez-Garcia M."/>
            <person name="Camarero S."/>
            <person name="Miyauchi S."/>
            <person name="Serrano A."/>
            <person name="Linde D."/>
            <person name="Babiker R."/>
            <person name="Drula E."/>
            <person name="Ayuso-Fernandez I."/>
            <person name="Pacheco R."/>
            <person name="Padilla G."/>
            <person name="Ferreira P."/>
            <person name="Barriuso J."/>
            <person name="Kellner H."/>
            <person name="Castanera R."/>
            <person name="Alfaro M."/>
            <person name="Ramirez L."/>
            <person name="Pisabarro A.G."/>
            <person name="Kuo A."/>
            <person name="Tritt A."/>
            <person name="Lipzen A."/>
            <person name="He G."/>
            <person name="Yan M."/>
            <person name="Ng V."/>
            <person name="Cullen D."/>
            <person name="Martin F."/>
            <person name="Rosso M.-N."/>
            <person name="Henrissat B."/>
            <person name="Hibbett D."/>
            <person name="Martinez A.T."/>
            <person name="Grigoriev I.V."/>
        </authorList>
    </citation>
    <scope>NUCLEOTIDE SEQUENCE</scope>
    <source>
        <strain evidence="2">CBS 247.69</strain>
    </source>
</reference>
<organism evidence="2 3">
    <name type="scientific">Collybia nuda</name>
    <dbReference type="NCBI Taxonomy" id="64659"/>
    <lineage>
        <taxon>Eukaryota</taxon>
        <taxon>Fungi</taxon>
        <taxon>Dikarya</taxon>
        <taxon>Basidiomycota</taxon>
        <taxon>Agaricomycotina</taxon>
        <taxon>Agaricomycetes</taxon>
        <taxon>Agaricomycetidae</taxon>
        <taxon>Agaricales</taxon>
        <taxon>Tricholomatineae</taxon>
        <taxon>Clitocybaceae</taxon>
        <taxon>Collybia</taxon>
    </lineage>
</organism>
<feature type="compositionally biased region" description="Acidic residues" evidence="1">
    <location>
        <begin position="21"/>
        <end position="34"/>
    </location>
</feature>
<comment type="caution">
    <text evidence="2">The sequence shown here is derived from an EMBL/GenBank/DDBJ whole genome shotgun (WGS) entry which is preliminary data.</text>
</comment>
<gene>
    <name evidence="2" type="ORF">BDZ94DRAFT_1261228</name>
</gene>
<protein>
    <submittedName>
        <fullName evidence="2">Uncharacterized protein</fullName>
    </submittedName>
</protein>
<name>A0A9P5Y746_9AGAR</name>
<dbReference type="AlphaFoldDB" id="A0A9P5Y746"/>
<evidence type="ECO:0000256" key="1">
    <source>
        <dbReference type="SAM" id="MobiDB-lite"/>
    </source>
</evidence>
<proteinExistence type="predicted"/>
<sequence>MRRRPGTANSFTNTPGLEPSSDADSDSDFESDEDAQFVYIPANSPFNTPASTARTASAYLPLSAIPFACDALAEEDPLFASSPSDLFDDKFQHSAGPLLDGEGNVVVIDLENTGGELLITRGWTQDSYPKSLSKGVENGHNVEARVSQQYM</sequence>
<accession>A0A9P5Y746</accession>
<dbReference type="EMBL" id="MU150272">
    <property type="protein sequence ID" value="KAF9462380.1"/>
    <property type="molecule type" value="Genomic_DNA"/>
</dbReference>
<dbReference type="OrthoDB" id="3024837at2759"/>
<keyword evidence="3" id="KW-1185">Reference proteome</keyword>
<dbReference type="Proteomes" id="UP000807353">
    <property type="component" value="Unassembled WGS sequence"/>
</dbReference>
<evidence type="ECO:0000313" key="2">
    <source>
        <dbReference type="EMBL" id="KAF9462380.1"/>
    </source>
</evidence>
<feature type="region of interest" description="Disordered" evidence="1">
    <location>
        <begin position="1"/>
        <end position="34"/>
    </location>
</feature>
<evidence type="ECO:0000313" key="3">
    <source>
        <dbReference type="Proteomes" id="UP000807353"/>
    </source>
</evidence>